<feature type="transmembrane region" description="Helical" evidence="2">
    <location>
        <begin position="12"/>
        <end position="31"/>
    </location>
</feature>
<feature type="compositionally biased region" description="Acidic residues" evidence="1">
    <location>
        <begin position="177"/>
        <end position="186"/>
    </location>
</feature>
<feature type="region of interest" description="Disordered" evidence="1">
    <location>
        <begin position="120"/>
        <end position="145"/>
    </location>
</feature>
<feature type="region of interest" description="Disordered" evidence="1">
    <location>
        <begin position="162"/>
        <end position="186"/>
    </location>
</feature>
<dbReference type="EMBL" id="LFRF01000001">
    <property type="protein sequence ID" value="KND94704.1"/>
    <property type="molecule type" value="Genomic_DNA"/>
</dbReference>
<evidence type="ECO:0000256" key="1">
    <source>
        <dbReference type="SAM" id="MobiDB-lite"/>
    </source>
</evidence>
<dbReference type="AlphaFoldDB" id="A0A0L0NKY0"/>
<evidence type="ECO:0000313" key="4">
    <source>
        <dbReference type="Proteomes" id="UP000036947"/>
    </source>
</evidence>
<keyword evidence="2" id="KW-0472">Membrane</keyword>
<dbReference type="PROSITE" id="PS51257">
    <property type="entry name" value="PROKAR_LIPOPROTEIN"/>
    <property type="match status" value="1"/>
</dbReference>
<comment type="caution">
    <text evidence="3">The sequence shown here is derived from an EMBL/GenBank/DDBJ whole genome shotgun (WGS) entry which is preliminary data.</text>
</comment>
<dbReference type="OrthoDB" id="4926081at2759"/>
<name>A0A0L0NKY0_TOLOC</name>
<keyword evidence="4" id="KW-1185">Reference proteome</keyword>
<reference evidence="3 4" key="1">
    <citation type="journal article" date="2015" name="BMC Genomics">
        <title>The genome of the truffle-parasite Tolypocladium ophioglossoides and the evolution of antifungal peptaibiotics.</title>
        <authorList>
            <person name="Quandt C.A."/>
            <person name="Bushley K.E."/>
            <person name="Spatafora J.W."/>
        </authorList>
    </citation>
    <scope>NUCLEOTIDE SEQUENCE [LARGE SCALE GENOMIC DNA]</scope>
    <source>
        <strain evidence="3 4">CBS 100239</strain>
    </source>
</reference>
<organism evidence="3 4">
    <name type="scientific">Tolypocladium ophioglossoides (strain CBS 100239)</name>
    <name type="common">Snaketongue truffleclub</name>
    <name type="synonym">Elaphocordyceps ophioglossoides</name>
    <dbReference type="NCBI Taxonomy" id="1163406"/>
    <lineage>
        <taxon>Eukaryota</taxon>
        <taxon>Fungi</taxon>
        <taxon>Dikarya</taxon>
        <taxon>Ascomycota</taxon>
        <taxon>Pezizomycotina</taxon>
        <taxon>Sordariomycetes</taxon>
        <taxon>Hypocreomycetidae</taxon>
        <taxon>Hypocreales</taxon>
        <taxon>Ophiocordycipitaceae</taxon>
        <taxon>Tolypocladium</taxon>
    </lineage>
</organism>
<gene>
    <name evidence="3" type="ORF">TOPH_00717</name>
</gene>
<evidence type="ECO:0000313" key="3">
    <source>
        <dbReference type="EMBL" id="KND94704.1"/>
    </source>
</evidence>
<sequence>MSENRYLVEEIIMIASCVLCLVVLLGCLIMYNANSELPRREQGNTAIRGTWDRGDAAQAAGSYCDETFIDNVRRRSVALAEDLKRELWSLKRKGSLSGSMLDPRMADPGVGVSLQNFTMGTTGGTIRRSQPDSDGDRPVWPGVSSSLTLNTQRVEALNAERRHTSCMQSDGGSCDLETQDSDDWLS</sequence>
<evidence type="ECO:0000256" key="2">
    <source>
        <dbReference type="SAM" id="Phobius"/>
    </source>
</evidence>
<proteinExistence type="predicted"/>
<keyword evidence="2" id="KW-0812">Transmembrane</keyword>
<accession>A0A0L0NKY0</accession>
<protein>
    <submittedName>
        <fullName evidence="3">Uncharacterized protein</fullName>
    </submittedName>
</protein>
<keyword evidence="2" id="KW-1133">Transmembrane helix</keyword>
<dbReference type="Proteomes" id="UP000036947">
    <property type="component" value="Unassembled WGS sequence"/>
</dbReference>